<dbReference type="OrthoDB" id="1452841at2"/>
<dbReference type="Pfam" id="PF13508">
    <property type="entry name" value="Acetyltransf_7"/>
    <property type="match status" value="1"/>
</dbReference>
<dbReference type="PROSITE" id="PS51186">
    <property type="entry name" value="GNAT"/>
    <property type="match status" value="1"/>
</dbReference>
<dbReference type="Proteomes" id="UP000317010">
    <property type="component" value="Unassembled WGS sequence"/>
</dbReference>
<protein>
    <submittedName>
        <fullName evidence="2">Acetyltransferase (GNAT) family protein</fullName>
    </submittedName>
</protein>
<name>A0A562TVM8_9SPHI</name>
<dbReference type="InterPro" id="IPR000182">
    <property type="entry name" value="GNAT_dom"/>
</dbReference>
<dbReference type="SUPFAM" id="SSF55729">
    <property type="entry name" value="Acyl-CoA N-acyltransferases (Nat)"/>
    <property type="match status" value="1"/>
</dbReference>
<dbReference type="GO" id="GO:0016747">
    <property type="term" value="F:acyltransferase activity, transferring groups other than amino-acyl groups"/>
    <property type="evidence" value="ECO:0007669"/>
    <property type="project" value="InterPro"/>
</dbReference>
<keyword evidence="3" id="KW-1185">Reference proteome</keyword>
<gene>
    <name evidence="2" type="ORF">JN11_03427</name>
</gene>
<comment type="caution">
    <text evidence="2">The sequence shown here is derived from an EMBL/GenBank/DDBJ whole genome shotgun (WGS) entry which is preliminary data.</text>
</comment>
<evidence type="ECO:0000313" key="2">
    <source>
        <dbReference type="EMBL" id="TWI97605.1"/>
    </source>
</evidence>
<organism evidence="2 3">
    <name type="scientific">Mucilaginibacter frigoritolerans</name>
    <dbReference type="NCBI Taxonomy" id="652788"/>
    <lineage>
        <taxon>Bacteria</taxon>
        <taxon>Pseudomonadati</taxon>
        <taxon>Bacteroidota</taxon>
        <taxon>Sphingobacteriia</taxon>
        <taxon>Sphingobacteriales</taxon>
        <taxon>Sphingobacteriaceae</taxon>
        <taxon>Mucilaginibacter</taxon>
    </lineage>
</organism>
<dbReference type="Gene3D" id="3.40.630.30">
    <property type="match status" value="1"/>
</dbReference>
<evidence type="ECO:0000313" key="3">
    <source>
        <dbReference type="Proteomes" id="UP000317010"/>
    </source>
</evidence>
<sequence length="186" mass="21750">MKKATKLDKPLVIKLLASSFEKNRSVNYIVRQDDKRKERIKSLMNYSFEVCYRFGEVYISDNRQACALVLYPDKKKSTLWLDLKLIFSAIGVAGISEAMEREKLIKAKQPLIPFYYLWFIGVDPLYQHKGIGTKLLYELIADAKAQNRSVLLETSTLENLPWYEKAGFKVYDELRLSYTLYFLSHQ</sequence>
<dbReference type="InterPro" id="IPR052523">
    <property type="entry name" value="Trichothecene_AcTrans"/>
</dbReference>
<feature type="domain" description="N-acetyltransferase" evidence="1">
    <location>
        <begin position="28"/>
        <end position="186"/>
    </location>
</feature>
<keyword evidence="2" id="KW-0808">Transferase</keyword>
<accession>A0A562TVM8</accession>
<dbReference type="PANTHER" id="PTHR42791:SF1">
    <property type="entry name" value="N-ACETYLTRANSFERASE DOMAIN-CONTAINING PROTEIN"/>
    <property type="match status" value="1"/>
</dbReference>
<dbReference type="InterPro" id="IPR016181">
    <property type="entry name" value="Acyl_CoA_acyltransferase"/>
</dbReference>
<dbReference type="EMBL" id="VLLI01000010">
    <property type="protein sequence ID" value="TWI97605.1"/>
    <property type="molecule type" value="Genomic_DNA"/>
</dbReference>
<proteinExistence type="predicted"/>
<dbReference type="RefSeq" id="WP_144914431.1">
    <property type="nucleotide sequence ID" value="NZ_VLLI01000010.1"/>
</dbReference>
<dbReference type="PANTHER" id="PTHR42791">
    <property type="entry name" value="GNAT FAMILY ACETYLTRANSFERASE"/>
    <property type="match status" value="1"/>
</dbReference>
<dbReference type="CDD" id="cd04301">
    <property type="entry name" value="NAT_SF"/>
    <property type="match status" value="1"/>
</dbReference>
<dbReference type="AlphaFoldDB" id="A0A562TVM8"/>
<evidence type="ECO:0000259" key="1">
    <source>
        <dbReference type="PROSITE" id="PS51186"/>
    </source>
</evidence>
<reference evidence="2 3" key="1">
    <citation type="submission" date="2019-07" db="EMBL/GenBank/DDBJ databases">
        <title>Genomic Encyclopedia of Archaeal and Bacterial Type Strains, Phase II (KMG-II): from individual species to whole genera.</title>
        <authorList>
            <person name="Goeker M."/>
        </authorList>
    </citation>
    <scope>NUCLEOTIDE SEQUENCE [LARGE SCALE GENOMIC DNA]</scope>
    <source>
        <strain evidence="2 3">ATCC BAA-1854</strain>
    </source>
</reference>